<dbReference type="PROSITE" id="PS51318">
    <property type="entry name" value="TAT"/>
    <property type="match status" value="1"/>
</dbReference>
<keyword evidence="3" id="KW-0675">Receptor</keyword>
<name>Q0K310_CUPNH</name>
<dbReference type="PANTHER" id="PTHR42928">
    <property type="entry name" value="TRICARBOXYLATE-BINDING PROTEIN"/>
    <property type="match status" value="1"/>
</dbReference>
<dbReference type="AlphaFoldDB" id="Q0K310"/>
<dbReference type="EMBL" id="AM260480">
    <property type="protein sequence ID" value="CAJ95614.1"/>
    <property type="molecule type" value="Genomic_DNA"/>
</dbReference>
<evidence type="ECO:0000313" key="3">
    <source>
        <dbReference type="EMBL" id="CAJ95614.1"/>
    </source>
</evidence>
<dbReference type="Pfam" id="PF03401">
    <property type="entry name" value="TctC"/>
    <property type="match status" value="1"/>
</dbReference>
<dbReference type="PIRSF" id="PIRSF017082">
    <property type="entry name" value="YflP"/>
    <property type="match status" value="1"/>
</dbReference>
<sequence>MTRQDAGTARGRLPETRHRRQGMQQGRRRVLQQMGLGVAGAALAGVGLGARAQGGAGVDFPARTVRIVMPYAAGGTGDVVARMVADGLAKAWGKAVVVDNRPGAGGMIGADMVAKAEPDGYTLLFALTGLVQAPLLYSKANYNAVRDFAPISELATSNLALVVQPDVPAANVKQLIDYIRKLGKPLPYGSYGLGSSGHLQMEVFGRNARVELTHVPYKGEGPLVNDLLGGQLPAGVVAAVTARTHARAGKLKVVAVAGQSRSPLLPEVPTFQEAGVPGLERQGWLGLFAPAATPRAVVDKVSADVNRVLANPELHTRLVDLGIIVKGSSPAAFADVVKVEQTYWAEAIRASNIRLD</sequence>
<dbReference type="InterPro" id="IPR005064">
    <property type="entry name" value="BUG"/>
</dbReference>
<comment type="similarity">
    <text evidence="1">Belongs to the UPF0065 (bug) family.</text>
</comment>
<proteinExistence type="inferred from homology"/>
<dbReference type="CDD" id="cd13578">
    <property type="entry name" value="PBP2_Bug27"/>
    <property type="match status" value="1"/>
</dbReference>
<dbReference type="eggNOG" id="COG3181">
    <property type="taxonomic scope" value="Bacteria"/>
</dbReference>
<dbReference type="STRING" id="381666.H16_B0822"/>
<dbReference type="SUPFAM" id="SSF53850">
    <property type="entry name" value="Periplasmic binding protein-like II"/>
    <property type="match status" value="1"/>
</dbReference>
<feature type="region of interest" description="Disordered" evidence="2">
    <location>
        <begin position="1"/>
        <end position="26"/>
    </location>
</feature>
<organism evidence="3 4">
    <name type="scientific">Cupriavidus necator (strain ATCC 17699 / DSM 428 / KCTC 22496 / NCIMB 10442 / H16 / Stanier 337)</name>
    <name type="common">Ralstonia eutropha</name>
    <dbReference type="NCBI Taxonomy" id="381666"/>
    <lineage>
        <taxon>Bacteria</taxon>
        <taxon>Pseudomonadati</taxon>
        <taxon>Pseudomonadota</taxon>
        <taxon>Betaproteobacteria</taxon>
        <taxon>Burkholderiales</taxon>
        <taxon>Burkholderiaceae</taxon>
        <taxon>Cupriavidus</taxon>
    </lineage>
</organism>
<dbReference type="Gene3D" id="3.40.190.150">
    <property type="entry name" value="Bordetella uptake gene, domain 1"/>
    <property type="match status" value="1"/>
</dbReference>
<protein>
    <submittedName>
        <fullName evidence="3">Probable extra-cytoplasmic solute receptor</fullName>
    </submittedName>
</protein>
<dbReference type="Gene3D" id="3.40.190.10">
    <property type="entry name" value="Periplasmic binding protein-like II"/>
    <property type="match status" value="1"/>
</dbReference>
<dbReference type="KEGG" id="reh:H16_B0822"/>
<feature type="compositionally biased region" description="Basic residues" evidence="2">
    <location>
        <begin position="17"/>
        <end position="26"/>
    </location>
</feature>
<dbReference type="HOGENOM" id="CLU_045683_0_0_4"/>
<dbReference type="InterPro" id="IPR006311">
    <property type="entry name" value="TAT_signal"/>
</dbReference>
<evidence type="ECO:0000313" key="4">
    <source>
        <dbReference type="Proteomes" id="UP000008210"/>
    </source>
</evidence>
<dbReference type="Proteomes" id="UP000008210">
    <property type="component" value="Chromosome 2"/>
</dbReference>
<keyword evidence="4" id="KW-1185">Reference proteome</keyword>
<accession>Q0K310</accession>
<evidence type="ECO:0000256" key="1">
    <source>
        <dbReference type="ARBA" id="ARBA00006987"/>
    </source>
</evidence>
<gene>
    <name evidence="3" type="ordered locus">H16_B0822</name>
</gene>
<dbReference type="InterPro" id="IPR042100">
    <property type="entry name" value="Bug_dom1"/>
</dbReference>
<reference evidence="3 4" key="1">
    <citation type="journal article" date="2006" name="Nat. Biotechnol.">
        <title>Genome sequence of the bioplastic-producing 'Knallgas' bacterium Ralstonia eutropha H16.</title>
        <authorList>
            <person name="Pohlmann A."/>
            <person name="Fricke W.F."/>
            <person name="Reinecke F."/>
            <person name="Kusian B."/>
            <person name="Liesegang H."/>
            <person name="Cramm R."/>
            <person name="Eitinger T."/>
            <person name="Ewering C."/>
            <person name="Potter M."/>
            <person name="Schwartz E."/>
            <person name="Strittmatter A."/>
            <person name="Voss I."/>
            <person name="Gottschalk G."/>
            <person name="Steinbuechel A."/>
            <person name="Friedrich B."/>
            <person name="Bowien B."/>
        </authorList>
    </citation>
    <scope>NUCLEOTIDE SEQUENCE [LARGE SCALE GENOMIC DNA]</scope>
    <source>
        <strain evidence="4">ATCC 17699 / DSM 428 / KCTC 22496 / NCIMB 10442 / H16 / Stanier 337</strain>
    </source>
</reference>
<evidence type="ECO:0000256" key="2">
    <source>
        <dbReference type="SAM" id="MobiDB-lite"/>
    </source>
</evidence>
<dbReference type="PANTHER" id="PTHR42928:SF5">
    <property type="entry name" value="BLR1237 PROTEIN"/>
    <property type="match status" value="1"/>
</dbReference>